<dbReference type="Gramene" id="Pp3c3_38262V3.1">
    <property type="protein sequence ID" value="Pp3c3_38262V3.1"/>
    <property type="gene ID" value="Pp3c3_38262"/>
</dbReference>
<dbReference type="InParanoid" id="A0A2K1KXP8"/>
<dbReference type="EnsemblPlants" id="Pp3c3_38262V3.1">
    <property type="protein sequence ID" value="Pp3c3_38262V3.1"/>
    <property type="gene ID" value="Pp3c3_38262"/>
</dbReference>
<evidence type="ECO:0000313" key="2">
    <source>
        <dbReference type="EMBL" id="PNR58564.1"/>
    </source>
</evidence>
<dbReference type="EMBL" id="ABEU02000003">
    <property type="protein sequence ID" value="PNR58564.1"/>
    <property type="molecule type" value="Genomic_DNA"/>
</dbReference>
<dbReference type="Proteomes" id="UP000006727">
    <property type="component" value="Chromosome 3"/>
</dbReference>
<feature type="compositionally biased region" description="Low complexity" evidence="1">
    <location>
        <begin position="110"/>
        <end position="126"/>
    </location>
</feature>
<feature type="region of interest" description="Disordered" evidence="1">
    <location>
        <begin position="89"/>
        <end position="152"/>
    </location>
</feature>
<reference evidence="2 4" key="2">
    <citation type="journal article" date="2018" name="Plant J.">
        <title>The Physcomitrella patens chromosome-scale assembly reveals moss genome structure and evolution.</title>
        <authorList>
            <person name="Lang D."/>
            <person name="Ullrich K.K."/>
            <person name="Murat F."/>
            <person name="Fuchs J."/>
            <person name="Jenkins J."/>
            <person name="Haas F.B."/>
            <person name="Piednoel M."/>
            <person name="Gundlach H."/>
            <person name="Van Bel M."/>
            <person name="Meyberg R."/>
            <person name="Vives C."/>
            <person name="Morata J."/>
            <person name="Symeonidi A."/>
            <person name="Hiss M."/>
            <person name="Muchero W."/>
            <person name="Kamisugi Y."/>
            <person name="Saleh O."/>
            <person name="Blanc G."/>
            <person name="Decker E.L."/>
            <person name="van Gessel N."/>
            <person name="Grimwood J."/>
            <person name="Hayes R.D."/>
            <person name="Graham S.W."/>
            <person name="Gunter L.E."/>
            <person name="McDaniel S.F."/>
            <person name="Hoernstein S.N.W."/>
            <person name="Larsson A."/>
            <person name="Li F.W."/>
            <person name="Perroud P.F."/>
            <person name="Phillips J."/>
            <person name="Ranjan P."/>
            <person name="Rokshar D.S."/>
            <person name="Rothfels C.J."/>
            <person name="Schneider L."/>
            <person name="Shu S."/>
            <person name="Stevenson D.W."/>
            <person name="Thummler F."/>
            <person name="Tillich M."/>
            <person name="Villarreal Aguilar J.C."/>
            <person name="Widiez T."/>
            <person name="Wong G.K."/>
            <person name="Wymore A."/>
            <person name="Zhang Y."/>
            <person name="Zimmer A.D."/>
            <person name="Quatrano R.S."/>
            <person name="Mayer K.F.X."/>
            <person name="Goodstein D."/>
            <person name="Casacuberta J.M."/>
            <person name="Vandepoele K."/>
            <person name="Reski R."/>
            <person name="Cuming A.C."/>
            <person name="Tuskan G.A."/>
            <person name="Maumus F."/>
            <person name="Salse J."/>
            <person name="Schmutz J."/>
            <person name="Rensing S.A."/>
        </authorList>
    </citation>
    <scope>NUCLEOTIDE SEQUENCE [LARGE SCALE GENOMIC DNA]</scope>
    <source>
        <strain evidence="3 4">cv. Gransden 2004</strain>
    </source>
</reference>
<name>A0A2K1KXP8_PHYPA</name>
<reference evidence="3" key="3">
    <citation type="submission" date="2020-12" db="UniProtKB">
        <authorList>
            <consortium name="EnsemblPlants"/>
        </authorList>
    </citation>
    <scope>IDENTIFICATION</scope>
</reference>
<protein>
    <submittedName>
        <fullName evidence="2 3">Uncharacterized protein</fullName>
    </submittedName>
</protein>
<reference evidence="2 4" key="1">
    <citation type="journal article" date="2008" name="Science">
        <title>The Physcomitrella genome reveals evolutionary insights into the conquest of land by plants.</title>
        <authorList>
            <person name="Rensing S."/>
            <person name="Lang D."/>
            <person name="Zimmer A."/>
            <person name="Terry A."/>
            <person name="Salamov A."/>
            <person name="Shapiro H."/>
            <person name="Nishiyama T."/>
            <person name="Perroud P.-F."/>
            <person name="Lindquist E."/>
            <person name="Kamisugi Y."/>
            <person name="Tanahashi T."/>
            <person name="Sakakibara K."/>
            <person name="Fujita T."/>
            <person name="Oishi K."/>
            <person name="Shin-I T."/>
            <person name="Kuroki Y."/>
            <person name="Toyoda A."/>
            <person name="Suzuki Y."/>
            <person name="Hashimoto A."/>
            <person name="Yamaguchi K."/>
            <person name="Sugano A."/>
            <person name="Kohara Y."/>
            <person name="Fujiyama A."/>
            <person name="Anterola A."/>
            <person name="Aoki S."/>
            <person name="Ashton N."/>
            <person name="Barbazuk W.B."/>
            <person name="Barker E."/>
            <person name="Bennetzen J."/>
            <person name="Bezanilla M."/>
            <person name="Blankenship R."/>
            <person name="Cho S.H."/>
            <person name="Dutcher S."/>
            <person name="Estelle M."/>
            <person name="Fawcett J.A."/>
            <person name="Gundlach H."/>
            <person name="Hanada K."/>
            <person name="Heyl A."/>
            <person name="Hicks K.A."/>
            <person name="Hugh J."/>
            <person name="Lohr M."/>
            <person name="Mayer K."/>
            <person name="Melkozernov A."/>
            <person name="Murata T."/>
            <person name="Nelson D."/>
            <person name="Pils B."/>
            <person name="Prigge M."/>
            <person name="Reiss B."/>
            <person name="Renner T."/>
            <person name="Rombauts S."/>
            <person name="Rushton P."/>
            <person name="Sanderfoot A."/>
            <person name="Schween G."/>
            <person name="Shiu S.-H."/>
            <person name="Stueber K."/>
            <person name="Theodoulou F.L."/>
            <person name="Tu H."/>
            <person name="Van de Peer Y."/>
            <person name="Verrier P.J."/>
            <person name="Waters E."/>
            <person name="Wood A."/>
            <person name="Yang L."/>
            <person name="Cove D."/>
            <person name="Cuming A."/>
            <person name="Hasebe M."/>
            <person name="Lucas S."/>
            <person name="Mishler D.B."/>
            <person name="Reski R."/>
            <person name="Grigoriev I."/>
            <person name="Quatrano R.S."/>
            <person name="Boore J.L."/>
        </authorList>
    </citation>
    <scope>NUCLEOTIDE SEQUENCE [LARGE SCALE GENOMIC DNA]</scope>
    <source>
        <strain evidence="3 4">cv. Gransden 2004</strain>
    </source>
</reference>
<feature type="compositionally biased region" description="Low complexity" evidence="1">
    <location>
        <begin position="89"/>
        <end position="98"/>
    </location>
</feature>
<evidence type="ECO:0000313" key="4">
    <source>
        <dbReference type="Proteomes" id="UP000006727"/>
    </source>
</evidence>
<evidence type="ECO:0000313" key="3">
    <source>
        <dbReference type="EnsemblPlants" id="Pp3c3_38262V3.1"/>
    </source>
</evidence>
<sequence>MQPTLKHSVRELACIASPRAFLPKVQVCRPRVVVLPRIAMLSFVAWVDKRALRSIMDPPPRPSLYLEFKHPQLVDPYMFTTGYASFVGDPSDNSPASSDDADLKLNPRRATSPAPLLPSRSPPQSTIPYPASKTLRTHSSTPASSTDSKRNY</sequence>
<proteinExistence type="predicted"/>
<evidence type="ECO:0000256" key="1">
    <source>
        <dbReference type="SAM" id="MobiDB-lite"/>
    </source>
</evidence>
<keyword evidence="4" id="KW-1185">Reference proteome</keyword>
<feature type="compositionally biased region" description="Polar residues" evidence="1">
    <location>
        <begin position="137"/>
        <end position="146"/>
    </location>
</feature>
<dbReference type="AlphaFoldDB" id="A0A2K1KXP8"/>
<accession>A0A2K1KXP8</accession>
<gene>
    <name evidence="2" type="ORF">PHYPA_005559</name>
</gene>
<organism evidence="2">
    <name type="scientific">Physcomitrium patens</name>
    <name type="common">Spreading-leaved earth moss</name>
    <name type="synonym">Physcomitrella patens</name>
    <dbReference type="NCBI Taxonomy" id="3218"/>
    <lineage>
        <taxon>Eukaryota</taxon>
        <taxon>Viridiplantae</taxon>
        <taxon>Streptophyta</taxon>
        <taxon>Embryophyta</taxon>
        <taxon>Bryophyta</taxon>
        <taxon>Bryophytina</taxon>
        <taxon>Bryopsida</taxon>
        <taxon>Funariidae</taxon>
        <taxon>Funariales</taxon>
        <taxon>Funariaceae</taxon>
        <taxon>Physcomitrium</taxon>
    </lineage>
</organism>